<accession>A0AAU7FDR1</accession>
<proteinExistence type="predicted"/>
<organism evidence="1">
    <name type="scientific">Chitinibacter mangrovi</name>
    <dbReference type="NCBI Taxonomy" id="3153927"/>
    <lineage>
        <taxon>Bacteria</taxon>
        <taxon>Pseudomonadati</taxon>
        <taxon>Pseudomonadota</taxon>
        <taxon>Betaproteobacteria</taxon>
        <taxon>Neisseriales</taxon>
        <taxon>Chitinibacteraceae</taxon>
        <taxon>Chitinibacter</taxon>
    </lineage>
</organism>
<dbReference type="InterPro" id="IPR029058">
    <property type="entry name" value="AB_hydrolase_fold"/>
</dbReference>
<dbReference type="RefSeq" id="WP_348946506.1">
    <property type="nucleotide sequence ID" value="NZ_CP157355.1"/>
</dbReference>
<name>A0AAU7FDR1_9NEIS</name>
<evidence type="ECO:0008006" key="2">
    <source>
        <dbReference type="Google" id="ProtNLM"/>
    </source>
</evidence>
<protein>
    <recommendedName>
        <fullName evidence="2">Alpha/beta hydrolase</fullName>
    </recommendedName>
</protein>
<reference evidence="1" key="1">
    <citation type="submission" date="2024-05" db="EMBL/GenBank/DDBJ databases">
        <authorList>
            <person name="Yang L."/>
            <person name="Pan L."/>
        </authorList>
    </citation>
    <scope>NUCLEOTIDE SEQUENCE</scope>
    <source>
        <strain evidence="1">FCG-7</strain>
    </source>
</reference>
<dbReference type="KEGG" id="cmav:ABHF33_08195"/>
<dbReference type="SUPFAM" id="SSF53474">
    <property type="entry name" value="alpha/beta-Hydrolases"/>
    <property type="match status" value="1"/>
</dbReference>
<sequence>MTLAGGRWSPSRLVAHCRQHIEIDFNACAGLVFAKTGSWLDQVKIIIVHGVLRWRFNDPQHYRHHDPRIRAIVAGMPYAADFDLSSLQTPRVPLALITARRDVWLHPQFHSDPLLKVCRSCVRLHDFQHGGHGAMLSPTRSYRAGLLADLLGDPPQFDRRETALAHQKVVQYFQQQLLP</sequence>
<evidence type="ECO:0000313" key="1">
    <source>
        <dbReference type="EMBL" id="XBM02232.1"/>
    </source>
</evidence>
<gene>
    <name evidence="1" type="ORF">ABHF33_08195</name>
</gene>
<dbReference type="EMBL" id="CP157355">
    <property type="protein sequence ID" value="XBM02232.1"/>
    <property type="molecule type" value="Genomic_DNA"/>
</dbReference>
<dbReference type="AlphaFoldDB" id="A0AAU7FDR1"/>
<dbReference type="Gene3D" id="3.40.50.1820">
    <property type="entry name" value="alpha/beta hydrolase"/>
    <property type="match status" value="1"/>
</dbReference>